<sequence length="135" mass="14529">MIVGRGRLVAATLVVCQRLREGAAPGQPVVDRVRHQLRVAEGVANAQSQEPVLVAPGIADERPNRNVRHPRKHSSRWPLRARSPSAGTRSMAAMNAPSISPAPPAGRLTTTTAYRAARSHRQAPWRTASGAPGRR</sequence>
<dbReference type="AlphaFoldDB" id="A0A6J4UYU2"/>
<proteinExistence type="predicted"/>
<gene>
    <name evidence="2" type="ORF">AVDCRST_MAG73-3666</name>
</gene>
<evidence type="ECO:0000313" key="2">
    <source>
        <dbReference type="EMBL" id="CAA9560649.1"/>
    </source>
</evidence>
<reference evidence="2" key="1">
    <citation type="submission" date="2020-02" db="EMBL/GenBank/DDBJ databases">
        <authorList>
            <person name="Meier V. D."/>
        </authorList>
    </citation>
    <scope>NUCLEOTIDE SEQUENCE</scope>
    <source>
        <strain evidence="2">AVDCRST_MAG73</strain>
    </source>
</reference>
<protein>
    <submittedName>
        <fullName evidence="2">Uncharacterized protein</fullName>
    </submittedName>
</protein>
<dbReference type="EMBL" id="CADCWE010000242">
    <property type="protein sequence ID" value="CAA9560649.1"/>
    <property type="molecule type" value="Genomic_DNA"/>
</dbReference>
<feature type="region of interest" description="Disordered" evidence="1">
    <location>
        <begin position="60"/>
        <end position="135"/>
    </location>
</feature>
<feature type="compositionally biased region" description="Basic residues" evidence="1">
    <location>
        <begin position="65"/>
        <end position="75"/>
    </location>
</feature>
<organism evidence="2">
    <name type="scientific">uncultured Thermomicrobiales bacterium</name>
    <dbReference type="NCBI Taxonomy" id="1645740"/>
    <lineage>
        <taxon>Bacteria</taxon>
        <taxon>Pseudomonadati</taxon>
        <taxon>Thermomicrobiota</taxon>
        <taxon>Thermomicrobia</taxon>
        <taxon>Thermomicrobiales</taxon>
        <taxon>environmental samples</taxon>
    </lineage>
</organism>
<evidence type="ECO:0000256" key="1">
    <source>
        <dbReference type="SAM" id="MobiDB-lite"/>
    </source>
</evidence>
<accession>A0A6J4UYU2</accession>
<name>A0A6J4UYU2_9BACT</name>
<feature type="compositionally biased region" description="Low complexity" evidence="1">
    <location>
        <begin position="105"/>
        <end position="116"/>
    </location>
</feature>